<name>A0A7C4NRH9_9BACT</name>
<evidence type="ECO:0000256" key="1">
    <source>
        <dbReference type="ARBA" id="ARBA00004651"/>
    </source>
</evidence>
<feature type="transmembrane region" description="Helical" evidence="11">
    <location>
        <begin position="34"/>
        <end position="52"/>
    </location>
</feature>
<evidence type="ECO:0000256" key="5">
    <source>
        <dbReference type="ARBA" id="ARBA00022989"/>
    </source>
</evidence>
<evidence type="ECO:0000256" key="11">
    <source>
        <dbReference type="HAMAP-Rule" id="MF_00454"/>
    </source>
</evidence>
<keyword evidence="7 11" id="KW-0472">Membrane</keyword>
<dbReference type="InterPro" id="IPR003691">
    <property type="entry name" value="FluC"/>
</dbReference>
<keyword evidence="5 11" id="KW-1133">Transmembrane helix</keyword>
<feature type="transmembrane region" description="Helical" evidence="11">
    <location>
        <begin position="96"/>
        <end position="117"/>
    </location>
</feature>
<keyword evidence="6 11" id="KW-0406">Ion transport</keyword>
<keyword evidence="2 11" id="KW-1003">Cell membrane</keyword>
<protein>
    <recommendedName>
        <fullName evidence="11">Fluoride-specific ion channel FluC</fullName>
    </recommendedName>
</protein>
<comment type="caution">
    <text evidence="11">Lacks conserved residue(s) required for the propagation of feature annotation.</text>
</comment>
<keyword evidence="4 11" id="KW-0812">Transmembrane</keyword>
<keyword evidence="8 11" id="KW-0407">Ion channel</keyword>
<feature type="transmembrane region" description="Helical" evidence="11">
    <location>
        <begin position="64"/>
        <end position="84"/>
    </location>
</feature>
<gene>
    <name evidence="11" type="primary">fluC</name>
    <name evidence="11" type="synonym">crcB</name>
    <name evidence="12" type="ORF">ENT66_02285</name>
</gene>
<evidence type="ECO:0000256" key="2">
    <source>
        <dbReference type="ARBA" id="ARBA00022475"/>
    </source>
</evidence>
<accession>A0A7C4NRH9</accession>
<dbReference type="GO" id="GO:0005886">
    <property type="term" value="C:plasma membrane"/>
    <property type="evidence" value="ECO:0007669"/>
    <property type="project" value="UniProtKB-SubCell"/>
</dbReference>
<evidence type="ECO:0000256" key="3">
    <source>
        <dbReference type="ARBA" id="ARBA00022519"/>
    </source>
</evidence>
<evidence type="ECO:0000313" key="12">
    <source>
        <dbReference type="EMBL" id="HGQ85220.1"/>
    </source>
</evidence>
<dbReference type="Pfam" id="PF02537">
    <property type="entry name" value="CRCB"/>
    <property type="match status" value="1"/>
</dbReference>
<evidence type="ECO:0000256" key="8">
    <source>
        <dbReference type="ARBA" id="ARBA00023303"/>
    </source>
</evidence>
<organism evidence="12">
    <name type="scientific">Thermodesulfobacterium geofontis</name>
    <dbReference type="NCBI Taxonomy" id="1295609"/>
    <lineage>
        <taxon>Bacteria</taxon>
        <taxon>Pseudomonadati</taxon>
        <taxon>Thermodesulfobacteriota</taxon>
        <taxon>Thermodesulfobacteria</taxon>
        <taxon>Thermodesulfobacteriales</taxon>
        <taxon>Thermodesulfobacteriaceae</taxon>
        <taxon>Thermodesulfobacterium</taxon>
    </lineage>
</organism>
<keyword evidence="3" id="KW-0997">Cell inner membrane</keyword>
<keyword evidence="11" id="KW-0813">Transport</keyword>
<evidence type="ECO:0000256" key="9">
    <source>
        <dbReference type="ARBA" id="ARBA00035120"/>
    </source>
</evidence>
<evidence type="ECO:0000256" key="7">
    <source>
        <dbReference type="ARBA" id="ARBA00023136"/>
    </source>
</evidence>
<sequence length="132" mass="14795">MKNIIAISIGAFFGAVCRFVISRLNFGPFPLTTLFVNVLGSFILGLITEIILEHIKMTETLRHMIITGFISSFTTFSSFILEIIELLIRGEITIAILYPIFSILLGLLAFILGIRIVGFISVKQRKKECELI</sequence>
<evidence type="ECO:0000256" key="10">
    <source>
        <dbReference type="ARBA" id="ARBA00035585"/>
    </source>
</evidence>
<comment type="similarity">
    <text evidence="9 11">Belongs to the fluoride channel Fluc/FEX (TC 1.A.43) family.</text>
</comment>
<proteinExistence type="inferred from homology"/>
<evidence type="ECO:0000256" key="4">
    <source>
        <dbReference type="ARBA" id="ARBA00022692"/>
    </source>
</evidence>
<comment type="caution">
    <text evidence="12">The sequence shown here is derived from an EMBL/GenBank/DDBJ whole genome shotgun (WGS) entry which is preliminary data.</text>
</comment>
<dbReference type="GO" id="GO:0062054">
    <property type="term" value="F:fluoride channel activity"/>
    <property type="evidence" value="ECO:0007669"/>
    <property type="project" value="UniProtKB-UniRule"/>
</dbReference>
<dbReference type="EMBL" id="DSZN01000041">
    <property type="protein sequence ID" value="HGQ85220.1"/>
    <property type="molecule type" value="Genomic_DNA"/>
</dbReference>
<dbReference type="GO" id="GO:0140114">
    <property type="term" value="P:cellular detoxification of fluoride"/>
    <property type="evidence" value="ECO:0007669"/>
    <property type="project" value="UniProtKB-UniRule"/>
</dbReference>
<comment type="function">
    <text evidence="11">Fluoride-specific ion channel. Important for reducing fluoride concentration in the cell, thus reducing its toxicity.</text>
</comment>
<dbReference type="AlphaFoldDB" id="A0A7C4NRH9"/>
<comment type="catalytic activity">
    <reaction evidence="10">
        <text>fluoride(in) = fluoride(out)</text>
        <dbReference type="Rhea" id="RHEA:76159"/>
        <dbReference type="ChEBI" id="CHEBI:17051"/>
    </reaction>
    <physiologicalReaction direction="left-to-right" evidence="10">
        <dbReference type="Rhea" id="RHEA:76160"/>
    </physiologicalReaction>
</comment>
<comment type="subcellular location">
    <subcellularLocation>
        <location evidence="1 11">Cell membrane</location>
        <topology evidence="1 11">Multi-pass membrane protein</topology>
    </subcellularLocation>
</comment>
<reference evidence="12" key="1">
    <citation type="journal article" date="2020" name="mSystems">
        <title>Genome- and Community-Level Interaction Insights into Carbon Utilization and Element Cycling Functions of Hydrothermarchaeota in Hydrothermal Sediment.</title>
        <authorList>
            <person name="Zhou Z."/>
            <person name="Liu Y."/>
            <person name="Xu W."/>
            <person name="Pan J."/>
            <person name="Luo Z.H."/>
            <person name="Li M."/>
        </authorList>
    </citation>
    <scope>NUCLEOTIDE SEQUENCE [LARGE SCALE GENOMIC DNA]</scope>
    <source>
        <strain evidence="12">SpSt-6</strain>
    </source>
</reference>
<dbReference type="PANTHER" id="PTHR28259">
    <property type="entry name" value="FLUORIDE EXPORT PROTEIN 1-RELATED"/>
    <property type="match status" value="1"/>
</dbReference>
<dbReference type="PANTHER" id="PTHR28259:SF1">
    <property type="entry name" value="FLUORIDE EXPORT PROTEIN 1-RELATED"/>
    <property type="match status" value="1"/>
</dbReference>
<dbReference type="HAMAP" id="MF_00454">
    <property type="entry name" value="FluC"/>
    <property type="match status" value="1"/>
</dbReference>
<evidence type="ECO:0000256" key="6">
    <source>
        <dbReference type="ARBA" id="ARBA00023065"/>
    </source>
</evidence>